<feature type="region of interest" description="Disordered" evidence="1">
    <location>
        <begin position="107"/>
        <end position="132"/>
    </location>
</feature>
<accession>A0A6G0SSU5</accession>
<dbReference type="EMBL" id="VYZN01002866">
    <property type="protein sequence ID" value="KAE9521446.1"/>
    <property type="molecule type" value="Genomic_DNA"/>
</dbReference>
<proteinExistence type="predicted"/>
<keyword evidence="3" id="KW-1185">Reference proteome</keyword>
<gene>
    <name evidence="2" type="ORF">AGLY_018146</name>
</gene>
<evidence type="ECO:0000313" key="3">
    <source>
        <dbReference type="Proteomes" id="UP000475862"/>
    </source>
</evidence>
<comment type="caution">
    <text evidence="2">The sequence shown here is derived from an EMBL/GenBank/DDBJ whole genome shotgun (WGS) entry which is preliminary data.</text>
</comment>
<evidence type="ECO:0000256" key="1">
    <source>
        <dbReference type="SAM" id="MobiDB-lite"/>
    </source>
</evidence>
<dbReference type="Proteomes" id="UP000475862">
    <property type="component" value="Unassembled WGS sequence"/>
</dbReference>
<evidence type="ECO:0000313" key="2">
    <source>
        <dbReference type="EMBL" id="KAE9521446.1"/>
    </source>
</evidence>
<dbReference type="AlphaFoldDB" id="A0A6G0SSU5"/>
<reference evidence="2 3" key="1">
    <citation type="submission" date="2019-08" db="EMBL/GenBank/DDBJ databases">
        <title>The genome of the soybean aphid Biotype 1, its phylome, world population structure and adaptation to the North American continent.</title>
        <authorList>
            <person name="Giordano R."/>
            <person name="Donthu R.K."/>
            <person name="Hernandez A.G."/>
            <person name="Wright C.L."/>
            <person name="Zimin A.V."/>
        </authorList>
    </citation>
    <scope>NUCLEOTIDE SEQUENCE [LARGE SCALE GENOMIC DNA]</scope>
    <source>
        <tissue evidence="2">Whole aphids</tissue>
    </source>
</reference>
<sequence>MIRGHWGRNDLTLFSNYKWVRSPALPAELALRDEPNAELRRRNRRVFRDHERRWLLMTAGRWPWKSESAKECVTTHLPKQLALKMDGAGASCLYSAVGGTVGPVVARGGRSRQAPTSRMARRCAAKGRSRDRLEPPSVQILVVVANTREGPSGAAVEKGFLIGSEERGGSGSGRRRSVGGAGDTPAVARAPGLRTGSLEAVAGPSPSADRGTTELRSLAASRPAVRPGVGSPSPGGPAAAPSAA</sequence>
<protein>
    <submittedName>
        <fullName evidence="2">Uncharacterized protein</fullName>
    </submittedName>
</protein>
<organism evidence="2 3">
    <name type="scientific">Aphis glycines</name>
    <name type="common">Soybean aphid</name>
    <dbReference type="NCBI Taxonomy" id="307491"/>
    <lineage>
        <taxon>Eukaryota</taxon>
        <taxon>Metazoa</taxon>
        <taxon>Ecdysozoa</taxon>
        <taxon>Arthropoda</taxon>
        <taxon>Hexapoda</taxon>
        <taxon>Insecta</taxon>
        <taxon>Pterygota</taxon>
        <taxon>Neoptera</taxon>
        <taxon>Paraneoptera</taxon>
        <taxon>Hemiptera</taxon>
        <taxon>Sternorrhyncha</taxon>
        <taxon>Aphidomorpha</taxon>
        <taxon>Aphidoidea</taxon>
        <taxon>Aphididae</taxon>
        <taxon>Aphidini</taxon>
        <taxon>Aphis</taxon>
        <taxon>Aphis</taxon>
    </lineage>
</organism>
<name>A0A6G0SSU5_APHGL</name>
<dbReference type="OrthoDB" id="1742748at2759"/>
<feature type="compositionally biased region" description="Low complexity" evidence="1">
    <location>
        <begin position="223"/>
        <end position="244"/>
    </location>
</feature>
<feature type="region of interest" description="Disordered" evidence="1">
    <location>
        <begin position="156"/>
        <end position="244"/>
    </location>
</feature>